<proteinExistence type="inferred from homology"/>
<evidence type="ECO:0000259" key="8">
    <source>
        <dbReference type="PROSITE" id="PS50928"/>
    </source>
</evidence>
<dbReference type="Proteomes" id="UP000547973">
    <property type="component" value="Unassembled WGS sequence"/>
</dbReference>
<keyword evidence="2 7" id="KW-0813">Transport</keyword>
<dbReference type="AlphaFoldDB" id="A0A7Y9ZAT8"/>
<dbReference type="SUPFAM" id="SSF161098">
    <property type="entry name" value="MetI-like"/>
    <property type="match status" value="1"/>
</dbReference>
<accession>A0A7Y9ZAT8</accession>
<dbReference type="PROSITE" id="PS50928">
    <property type="entry name" value="ABC_TM1"/>
    <property type="match status" value="1"/>
</dbReference>
<evidence type="ECO:0000256" key="4">
    <source>
        <dbReference type="ARBA" id="ARBA00022692"/>
    </source>
</evidence>
<evidence type="ECO:0000256" key="7">
    <source>
        <dbReference type="RuleBase" id="RU363032"/>
    </source>
</evidence>
<dbReference type="GO" id="GO:0005275">
    <property type="term" value="F:amine transmembrane transporter activity"/>
    <property type="evidence" value="ECO:0007669"/>
    <property type="project" value="TreeGrafter"/>
</dbReference>
<feature type="transmembrane region" description="Helical" evidence="7">
    <location>
        <begin position="135"/>
        <end position="162"/>
    </location>
</feature>
<dbReference type="EMBL" id="JACBZO010000001">
    <property type="protein sequence ID" value="NYI41977.1"/>
    <property type="molecule type" value="Genomic_DNA"/>
</dbReference>
<feature type="transmembrane region" description="Helical" evidence="7">
    <location>
        <begin position="39"/>
        <end position="62"/>
    </location>
</feature>
<dbReference type="InterPro" id="IPR000515">
    <property type="entry name" value="MetI-like"/>
</dbReference>
<evidence type="ECO:0000313" key="9">
    <source>
        <dbReference type="EMBL" id="NYI41977.1"/>
    </source>
</evidence>
<feature type="domain" description="ABC transmembrane type-1" evidence="8">
    <location>
        <begin position="88"/>
        <end position="267"/>
    </location>
</feature>
<dbReference type="GO" id="GO:0015871">
    <property type="term" value="P:choline transport"/>
    <property type="evidence" value="ECO:0007669"/>
    <property type="project" value="TreeGrafter"/>
</dbReference>
<dbReference type="RefSeq" id="WP_152649626.1">
    <property type="nucleotide sequence ID" value="NZ_BBRC01000015.1"/>
</dbReference>
<evidence type="ECO:0000256" key="2">
    <source>
        <dbReference type="ARBA" id="ARBA00022448"/>
    </source>
</evidence>
<feature type="transmembrane region" description="Helical" evidence="7">
    <location>
        <begin position="214"/>
        <end position="233"/>
    </location>
</feature>
<reference evidence="9 10" key="1">
    <citation type="submission" date="2020-07" db="EMBL/GenBank/DDBJ databases">
        <title>Sequencing the genomes of 1000 actinobacteria strains.</title>
        <authorList>
            <person name="Klenk H.-P."/>
        </authorList>
    </citation>
    <scope>NUCLEOTIDE SEQUENCE [LARGE SCALE GENOMIC DNA]</scope>
    <source>
        <strain evidence="9 10">DSM 19970</strain>
    </source>
</reference>
<dbReference type="PANTHER" id="PTHR47737">
    <property type="entry name" value="GLYCINE BETAINE/PROLINE BETAINE TRANSPORT SYSTEM PERMEASE PROTEIN PROW"/>
    <property type="match status" value="1"/>
</dbReference>
<protein>
    <submittedName>
        <fullName evidence="9">ABC-type proline/glycine betaine transport system permease subunit</fullName>
    </submittedName>
</protein>
<comment type="similarity">
    <text evidence="7">Belongs to the binding-protein-dependent transport system permease family.</text>
</comment>
<dbReference type="Gene3D" id="1.10.3720.10">
    <property type="entry name" value="MetI-like"/>
    <property type="match status" value="1"/>
</dbReference>
<keyword evidence="10" id="KW-1185">Reference proteome</keyword>
<evidence type="ECO:0000256" key="6">
    <source>
        <dbReference type="ARBA" id="ARBA00023136"/>
    </source>
</evidence>
<name>A0A7Y9ZAT8_9MICO</name>
<comment type="subcellular location">
    <subcellularLocation>
        <location evidence="7">Cell membrane</location>
        <topology evidence="7">Multi-pass membrane protein</topology>
    </subcellularLocation>
    <subcellularLocation>
        <location evidence="1">Membrane</location>
        <topology evidence="1">Multi-pass membrane protein</topology>
    </subcellularLocation>
</comment>
<dbReference type="PANTHER" id="PTHR47737:SF1">
    <property type="entry name" value="GLYCINE BETAINE_PROLINE BETAINE TRANSPORT SYSTEM PERMEASE PROTEIN PROW"/>
    <property type="match status" value="1"/>
</dbReference>
<keyword evidence="6 7" id="KW-0472">Membrane</keyword>
<dbReference type="CDD" id="cd06261">
    <property type="entry name" value="TM_PBP2"/>
    <property type="match status" value="1"/>
</dbReference>
<evidence type="ECO:0000256" key="5">
    <source>
        <dbReference type="ARBA" id="ARBA00022989"/>
    </source>
</evidence>
<dbReference type="GO" id="GO:0015226">
    <property type="term" value="F:carnitine transmembrane transporter activity"/>
    <property type="evidence" value="ECO:0007669"/>
    <property type="project" value="TreeGrafter"/>
</dbReference>
<comment type="caution">
    <text evidence="9">The sequence shown here is derived from an EMBL/GenBank/DDBJ whole genome shotgun (WGS) entry which is preliminary data.</text>
</comment>
<evidence type="ECO:0000256" key="3">
    <source>
        <dbReference type="ARBA" id="ARBA00022475"/>
    </source>
</evidence>
<keyword evidence="5 7" id="KW-1133">Transmembrane helix</keyword>
<keyword evidence="3" id="KW-1003">Cell membrane</keyword>
<dbReference type="InterPro" id="IPR035906">
    <property type="entry name" value="MetI-like_sf"/>
</dbReference>
<dbReference type="FunFam" id="1.10.3720.10:FF:000001">
    <property type="entry name" value="Glycine betaine ABC transporter, permease"/>
    <property type="match status" value="1"/>
</dbReference>
<evidence type="ECO:0000256" key="1">
    <source>
        <dbReference type="ARBA" id="ARBA00004141"/>
    </source>
</evidence>
<keyword evidence="4 7" id="KW-0812">Transmembrane</keyword>
<feature type="transmembrane region" description="Helical" evidence="7">
    <location>
        <begin position="253"/>
        <end position="271"/>
    </location>
</feature>
<dbReference type="GO" id="GO:0031460">
    <property type="term" value="P:glycine betaine transport"/>
    <property type="evidence" value="ECO:0007669"/>
    <property type="project" value="TreeGrafter"/>
</dbReference>
<organism evidence="9 10">
    <name type="scientific">Demequina lutea</name>
    <dbReference type="NCBI Taxonomy" id="431489"/>
    <lineage>
        <taxon>Bacteria</taxon>
        <taxon>Bacillati</taxon>
        <taxon>Actinomycetota</taxon>
        <taxon>Actinomycetes</taxon>
        <taxon>Micrococcales</taxon>
        <taxon>Demequinaceae</taxon>
        <taxon>Demequina</taxon>
    </lineage>
</organism>
<feature type="transmembrane region" description="Helical" evidence="7">
    <location>
        <begin position="68"/>
        <end position="85"/>
    </location>
</feature>
<dbReference type="Pfam" id="PF00528">
    <property type="entry name" value="BPD_transp_1"/>
    <property type="match status" value="1"/>
</dbReference>
<gene>
    <name evidence="9" type="ORF">BKA03_002096</name>
</gene>
<feature type="transmembrane region" description="Helical" evidence="7">
    <location>
        <begin position="92"/>
        <end position="115"/>
    </location>
</feature>
<evidence type="ECO:0000313" key="10">
    <source>
        <dbReference type="Proteomes" id="UP000547973"/>
    </source>
</evidence>
<sequence length="318" mass="33833">MEFRIHFGDWITSGLVWVENNLGWFFGFLKDVYLGLYHALNWLFTTPTPLVVIVALGLLAFLARGWKFGLGAAAGLVFILGVNQWENAMDSLSLVIVAALFAILISIPLGIWAAQNSVVSKILKPIMDFLQTMPALVYLLPAIALFHIGVAPGIFATVLFALAPGVRLTELGIRGVDKEVVEAGQAFGASPSRILRQIQLPLAMPSIMAGINQIIMLSLSMVVIAGFVGAGGLGGQVVKSLSALDKPLGFESGMAVVILAIILDRFTGAFGNKRAKSLMGRWFSRFPGGGARPGDTTAGKGVDQIKAENRAVKQSGLA</sequence>
<dbReference type="OrthoDB" id="9815258at2"/>
<dbReference type="GO" id="GO:0043190">
    <property type="term" value="C:ATP-binding cassette (ABC) transporter complex"/>
    <property type="evidence" value="ECO:0007669"/>
    <property type="project" value="TreeGrafter"/>
</dbReference>